<dbReference type="InterPro" id="IPR003309">
    <property type="entry name" value="SCAN_dom"/>
</dbReference>
<name>A0ABQ7T0I6_PHRPL</name>
<accession>A0ABQ7T0I6</accession>
<dbReference type="InterPro" id="IPR050916">
    <property type="entry name" value="SCAN-C2H2_zinc_finger"/>
</dbReference>
<dbReference type="Proteomes" id="UP000826234">
    <property type="component" value="Unassembled WGS sequence"/>
</dbReference>
<dbReference type="PANTHER" id="PTHR45935:SF15">
    <property type="entry name" value="SCAN BOX DOMAIN-CONTAINING PROTEIN"/>
    <property type="match status" value="1"/>
</dbReference>
<dbReference type="PANTHER" id="PTHR45935">
    <property type="entry name" value="PROTEIN ZBED8-RELATED"/>
    <property type="match status" value="1"/>
</dbReference>
<keyword evidence="5" id="KW-1185">Reference proteome</keyword>
<reference evidence="4 5" key="1">
    <citation type="journal article" date="2022" name="Gigascience">
        <title>A chromosome-level genome assembly and annotation of the desert horned lizard, Phrynosoma platyrhinos, provides insight into chromosomal rearrangements among reptiles.</title>
        <authorList>
            <person name="Koochekian N."/>
            <person name="Ascanio A."/>
            <person name="Farleigh K."/>
            <person name="Card D.C."/>
            <person name="Schield D.R."/>
            <person name="Castoe T.A."/>
            <person name="Jezkova T."/>
        </authorList>
    </citation>
    <scope>NUCLEOTIDE SEQUENCE [LARGE SCALE GENOMIC DNA]</scope>
    <source>
        <strain evidence="4">NK-2021</strain>
    </source>
</reference>
<evidence type="ECO:0000256" key="2">
    <source>
        <dbReference type="SAM" id="MobiDB-lite"/>
    </source>
</evidence>
<dbReference type="SMART" id="SM00431">
    <property type="entry name" value="SCAN"/>
    <property type="match status" value="1"/>
</dbReference>
<protein>
    <recommendedName>
        <fullName evidence="3">SCAN box domain-containing protein</fullName>
    </recommendedName>
</protein>
<dbReference type="SUPFAM" id="SSF47353">
    <property type="entry name" value="Retrovirus capsid dimerization domain-like"/>
    <property type="match status" value="1"/>
</dbReference>
<proteinExistence type="predicted"/>
<gene>
    <name evidence="4" type="ORF">JD844_025818</name>
</gene>
<feature type="region of interest" description="Disordered" evidence="2">
    <location>
        <begin position="165"/>
        <end position="211"/>
    </location>
</feature>
<dbReference type="EMBL" id="JAIPUX010003289">
    <property type="protein sequence ID" value="KAH0622921.1"/>
    <property type="molecule type" value="Genomic_DNA"/>
</dbReference>
<sequence>MTNRGDYGRVKVAILQADAHSREKQRQRFRRFCYREAEGPRGAYGQLRQLGQRWLRVERHSKEQILELLILEQFLAILPSEVGLEKEAENFSRDSQAPLDIEERAPCAEAKEEEDASAGGAMVTKGWMCTDQEEECVPEDSEPVELPAMSTWERGAENIFQRCEPESASGGQGRAEGQHEIHPFEKANESVLPRGNGEAPHKTTDQMGINT</sequence>
<comment type="caution">
    <text evidence="4">The sequence shown here is derived from an EMBL/GenBank/DDBJ whole genome shotgun (WGS) entry which is preliminary data.</text>
</comment>
<evidence type="ECO:0000313" key="5">
    <source>
        <dbReference type="Proteomes" id="UP000826234"/>
    </source>
</evidence>
<dbReference type="InterPro" id="IPR038269">
    <property type="entry name" value="SCAN_sf"/>
</dbReference>
<dbReference type="Gene3D" id="1.10.4020.10">
    <property type="entry name" value="DNA breaking-rejoining enzymes"/>
    <property type="match status" value="1"/>
</dbReference>
<dbReference type="PROSITE" id="PS50804">
    <property type="entry name" value="SCAN_BOX"/>
    <property type="match status" value="1"/>
</dbReference>
<feature type="non-terminal residue" evidence="4">
    <location>
        <position position="211"/>
    </location>
</feature>
<dbReference type="Pfam" id="PF02023">
    <property type="entry name" value="SCAN"/>
    <property type="match status" value="1"/>
</dbReference>
<evidence type="ECO:0000256" key="1">
    <source>
        <dbReference type="ARBA" id="ARBA00023242"/>
    </source>
</evidence>
<evidence type="ECO:0000259" key="3">
    <source>
        <dbReference type="PROSITE" id="PS50804"/>
    </source>
</evidence>
<feature type="domain" description="SCAN box" evidence="3">
    <location>
        <begin position="26"/>
        <end position="82"/>
    </location>
</feature>
<keyword evidence="1" id="KW-0539">Nucleus</keyword>
<feature type="compositionally biased region" description="Basic and acidic residues" evidence="2">
    <location>
        <begin position="176"/>
        <end position="188"/>
    </location>
</feature>
<evidence type="ECO:0000313" key="4">
    <source>
        <dbReference type="EMBL" id="KAH0622921.1"/>
    </source>
</evidence>
<organism evidence="4 5">
    <name type="scientific">Phrynosoma platyrhinos</name>
    <name type="common">Desert horned lizard</name>
    <dbReference type="NCBI Taxonomy" id="52577"/>
    <lineage>
        <taxon>Eukaryota</taxon>
        <taxon>Metazoa</taxon>
        <taxon>Chordata</taxon>
        <taxon>Craniata</taxon>
        <taxon>Vertebrata</taxon>
        <taxon>Euteleostomi</taxon>
        <taxon>Lepidosauria</taxon>
        <taxon>Squamata</taxon>
        <taxon>Bifurcata</taxon>
        <taxon>Unidentata</taxon>
        <taxon>Episquamata</taxon>
        <taxon>Toxicofera</taxon>
        <taxon>Iguania</taxon>
        <taxon>Phrynosomatidae</taxon>
        <taxon>Phrynosomatinae</taxon>
        <taxon>Phrynosoma</taxon>
    </lineage>
</organism>